<organism evidence="3 4">
    <name type="scientific">Cladophialophora chaetospira</name>
    <dbReference type="NCBI Taxonomy" id="386627"/>
    <lineage>
        <taxon>Eukaryota</taxon>
        <taxon>Fungi</taxon>
        <taxon>Dikarya</taxon>
        <taxon>Ascomycota</taxon>
        <taxon>Pezizomycotina</taxon>
        <taxon>Eurotiomycetes</taxon>
        <taxon>Chaetothyriomycetidae</taxon>
        <taxon>Chaetothyriales</taxon>
        <taxon>Herpotrichiellaceae</taxon>
        <taxon>Cladophialophora</taxon>
    </lineage>
</organism>
<feature type="domain" description="NAD-dependent epimerase/dehydratase" evidence="2">
    <location>
        <begin position="3"/>
        <end position="219"/>
    </location>
</feature>
<accession>A0AA38X789</accession>
<dbReference type="SUPFAM" id="SSF51735">
    <property type="entry name" value="NAD(P)-binding Rossmann-fold domains"/>
    <property type="match status" value="1"/>
</dbReference>
<name>A0AA38X789_9EURO</name>
<dbReference type="InterPro" id="IPR036291">
    <property type="entry name" value="NAD(P)-bd_dom_sf"/>
</dbReference>
<dbReference type="PANTHER" id="PTHR48079:SF9">
    <property type="entry name" value="PUTATIVE-RELATED"/>
    <property type="match status" value="1"/>
</dbReference>
<evidence type="ECO:0000256" key="1">
    <source>
        <dbReference type="SAM" id="MobiDB-lite"/>
    </source>
</evidence>
<dbReference type="Proteomes" id="UP001172673">
    <property type="component" value="Unassembled WGS sequence"/>
</dbReference>
<evidence type="ECO:0000259" key="2">
    <source>
        <dbReference type="Pfam" id="PF01370"/>
    </source>
</evidence>
<reference evidence="3" key="1">
    <citation type="submission" date="2022-10" db="EMBL/GenBank/DDBJ databases">
        <title>Culturing micro-colonial fungi from biological soil crusts in the Mojave desert and describing Neophaeococcomyces mojavensis, and introducing the new genera and species Taxawa tesnikishii.</title>
        <authorList>
            <person name="Kurbessoian T."/>
            <person name="Stajich J.E."/>
        </authorList>
    </citation>
    <scope>NUCLEOTIDE SEQUENCE</scope>
    <source>
        <strain evidence="3">TK_41</strain>
    </source>
</reference>
<dbReference type="PANTHER" id="PTHR48079">
    <property type="entry name" value="PROTEIN YEEZ"/>
    <property type="match status" value="1"/>
</dbReference>
<comment type="caution">
    <text evidence="3">The sequence shown here is derived from an EMBL/GenBank/DDBJ whole genome shotgun (WGS) entry which is preliminary data.</text>
</comment>
<evidence type="ECO:0000313" key="3">
    <source>
        <dbReference type="EMBL" id="KAJ9608091.1"/>
    </source>
</evidence>
<evidence type="ECO:0000313" key="4">
    <source>
        <dbReference type="Proteomes" id="UP001172673"/>
    </source>
</evidence>
<protein>
    <recommendedName>
        <fullName evidence="2">NAD-dependent epimerase/dehydratase domain-containing protein</fullName>
    </recommendedName>
</protein>
<dbReference type="InterPro" id="IPR051783">
    <property type="entry name" value="NAD(P)-dependent_oxidoreduct"/>
</dbReference>
<proteinExistence type="predicted"/>
<gene>
    <name evidence="3" type="ORF">H2200_007079</name>
</gene>
<keyword evidence="4" id="KW-1185">Reference proteome</keyword>
<dbReference type="Pfam" id="PF01370">
    <property type="entry name" value="Epimerase"/>
    <property type="match status" value="1"/>
</dbReference>
<feature type="region of interest" description="Disordered" evidence="1">
    <location>
        <begin position="263"/>
        <end position="287"/>
    </location>
</feature>
<dbReference type="GO" id="GO:0005737">
    <property type="term" value="C:cytoplasm"/>
    <property type="evidence" value="ECO:0007669"/>
    <property type="project" value="TreeGrafter"/>
</dbReference>
<dbReference type="AlphaFoldDB" id="A0AA38X789"/>
<dbReference type="EMBL" id="JAPDRK010000010">
    <property type="protein sequence ID" value="KAJ9608091.1"/>
    <property type="molecule type" value="Genomic_DNA"/>
</dbReference>
<dbReference type="CDD" id="cd05262">
    <property type="entry name" value="SDR_a7"/>
    <property type="match status" value="1"/>
</dbReference>
<sequence>MLVFVTGAAGFIGRATVEELLQHGHQVLGLSRNDANSEILTKLGAQVHPGSLDDLESLKSGAKAADGVIHLAFRHDFSDFQKSIEMDAAAIKAFAEALAGTGKPLAIASGTLSAQAGKLSHEDDEPERGGFFSQRTAASDLVRKLSKEKDFRGSTVRLPPVVHDKGDKGFINILATTAQKIGHLTIIGDGSTVWPSVHRLDAAVVFRLAIEKGTPGAIYHANSERGVEMKDIMDVIGKRLNLPVKSKTVEEAAPDIGFLAYPLGRDNPTSSEKTQKELGWNPSSNGHPGLLADLEANYFN</sequence>
<dbReference type="InterPro" id="IPR001509">
    <property type="entry name" value="Epimerase_deHydtase"/>
</dbReference>
<dbReference type="Gene3D" id="3.40.50.720">
    <property type="entry name" value="NAD(P)-binding Rossmann-like Domain"/>
    <property type="match status" value="1"/>
</dbReference>
<dbReference type="GO" id="GO:0004029">
    <property type="term" value="F:aldehyde dehydrogenase (NAD+) activity"/>
    <property type="evidence" value="ECO:0007669"/>
    <property type="project" value="TreeGrafter"/>
</dbReference>